<keyword evidence="3" id="KW-1185">Reference proteome</keyword>
<sequence>EGTQYTLYIIFCFEVNLNSKQMKRVTKPNFKACLQYFIYVQSILVYVAYLFIHLNEHKLFSEYGPKSNTDLILFVILMTSNFIFVEA</sequence>
<evidence type="ECO:0000256" key="1">
    <source>
        <dbReference type="SAM" id="Phobius"/>
    </source>
</evidence>
<accession>A0AAD8E4W9</accession>
<reference evidence="2" key="1">
    <citation type="journal article" date="2023" name="IScience">
        <title>Live-bearing cockroach genome reveals convergent evolutionary mechanisms linked to viviparity in insects and beyond.</title>
        <authorList>
            <person name="Fouks B."/>
            <person name="Harrison M.C."/>
            <person name="Mikhailova A.A."/>
            <person name="Marchal E."/>
            <person name="English S."/>
            <person name="Carruthers M."/>
            <person name="Jennings E.C."/>
            <person name="Chiamaka E.L."/>
            <person name="Frigard R.A."/>
            <person name="Pippel M."/>
            <person name="Attardo G.M."/>
            <person name="Benoit J.B."/>
            <person name="Bornberg-Bauer E."/>
            <person name="Tobe S.S."/>
        </authorList>
    </citation>
    <scope>NUCLEOTIDE SEQUENCE</scope>
    <source>
        <strain evidence="2">Stay&amp;Tobe</strain>
    </source>
</reference>
<dbReference type="EMBL" id="JASPKZ010009361">
    <property type="protein sequence ID" value="KAJ9577408.1"/>
    <property type="molecule type" value="Genomic_DNA"/>
</dbReference>
<evidence type="ECO:0000313" key="2">
    <source>
        <dbReference type="EMBL" id="KAJ9577408.1"/>
    </source>
</evidence>
<dbReference type="AlphaFoldDB" id="A0AAD8E4W9"/>
<protein>
    <submittedName>
        <fullName evidence="2">Uncharacterized protein</fullName>
    </submittedName>
</protein>
<keyword evidence="1" id="KW-0812">Transmembrane</keyword>
<dbReference type="Proteomes" id="UP001233999">
    <property type="component" value="Unassembled WGS sequence"/>
</dbReference>
<feature type="transmembrane region" description="Helical" evidence="1">
    <location>
        <begin position="67"/>
        <end position="85"/>
    </location>
</feature>
<feature type="transmembrane region" description="Helical" evidence="1">
    <location>
        <begin position="36"/>
        <end position="55"/>
    </location>
</feature>
<feature type="non-terminal residue" evidence="2">
    <location>
        <position position="1"/>
    </location>
</feature>
<keyword evidence="1" id="KW-1133">Transmembrane helix</keyword>
<feature type="non-terminal residue" evidence="2">
    <location>
        <position position="87"/>
    </location>
</feature>
<proteinExistence type="predicted"/>
<keyword evidence="1" id="KW-0472">Membrane</keyword>
<reference evidence="2" key="2">
    <citation type="submission" date="2023-05" db="EMBL/GenBank/DDBJ databases">
        <authorList>
            <person name="Fouks B."/>
        </authorList>
    </citation>
    <scope>NUCLEOTIDE SEQUENCE</scope>
    <source>
        <strain evidence="2">Stay&amp;Tobe</strain>
        <tissue evidence="2">Testes</tissue>
    </source>
</reference>
<gene>
    <name evidence="2" type="ORF">L9F63_006031</name>
</gene>
<comment type="caution">
    <text evidence="2">The sequence shown here is derived from an EMBL/GenBank/DDBJ whole genome shotgun (WGS) entry which is preliminary data.</text>
</comment>
<name>A0AAD8E4W9_DIPPU</name>
<evidence type="ECO:0000313" key="3">
    <source>
        <dbReference type="Proteomes" id="UP001233999"/>
    </source>
</evidence>
<organism evidence="2 3">
    <name type="scientific">Diploptera punctata</name>
    <name type="common">Pacific beetle cockroach</name>
    <dbReference type="NCBI Taxonomy" id="6984"/>
    <lineage>
        <taxon>Eukaryota</taxon>
        <taxon>Metazoa</taxon>
        <taxon>Ecdysozoa</taxon>
        <taxon>Arthropoda</taxon>
        <taxon>Hexapoda</taxon>
        <taxon>Insecta</taxon>
        <taxon>Pterygota</taxon>
        <taxon>Neoptera</taxon>
        <taxon>Polyneoptera</taxon>
        <taxon>Dictyoptera</taxon>
        <taxon>Blattodea</taxon>
        <taxon>Blaberoidea</taxon>
        <taxon>Blaberidae</taxon>
        <taxon>Diplopterinae</taxon>
        <taxon>Diploptera</taxon>
    </lineage>
</organism>